<evidence type="ECO:0000313" key="2">
    <source>
        <dbReference type="Proteomes" id="UP000215914"/>
    </source>
</evidence>
<keyword evidence="2" id="KW-1185">Reference proteome</keyword>
<reference evidence="2" key="1">
    <citation type="journal article" date="2017" name="Nature">
        <title>The sunflower genome provides insights into oil metabolism, flowering and Asterid evolution.</title>
        <authorList>
            <person name="Badouin H."/>
            <person name="Gouzy J."/>
            <person name="Grassa C.J."/>
            <person name="Murat F."/>
            <person name="Staton S.E."/>
            <person name="Cottret L."/>
            <person name="Lelandais-Briere C."/>
            <person name="Owens G.L."/>
            <person name="Carrere S."/>
            <person name="Mayjonade B."/>
            <person name="Legrand L."/>
            <person name="Gill N."/>
            <person name="Kane N.C."/>
            <person name="Bowers J.E."/>
            <person name="Hubner S."/>
            <person name="Bellec A."/>
            <person name="Berard A."/>
            <person name="Berges H."/>
            <person name="Blanchet N."/>
            <person name="Boniface M.C."/>
            <person name="Brunel D."/>
            <person name="Catrice O."/>
            <person name="Chaidir N."/>
            <person name="Claudel C."/>
            <person name="Donnadieu C."/>
            <person name="Faraut T."/>
            <person name="Fievet G."/>
            <person name="Helmstetter N."/>
            <person name="King M."/>
            <person name="Knapp S.J."/>
            <person name="Lai Z."/>
            <person name="Le Paslier M.C."/>
            <person name="Lippi Y."/>
            <person name="Lorenzon L."/>
            <person name="Mandel J.R."/>
            <person name="Marage G."/>
            <person name="Marchand G."/>
            <person name="Marquand E."/>
            <person name="Bret-Mestries E."/>
            <person name="Morien E."/>
            <person name="Nambeesan S."/>
            <person name="Nguyen T."/>
            <person name="Pegot-Espagnet P."/>
            <person name="Pouilly N."/>
            <person name="Raftis F."/>
            <person name="Sallet E."/>
            <person name="Schiex T."/>
            <person name="Thomas J."/>
            <person name="Vandecasteele C."/>
            <person name="Vares D."/>
            <person name="Vear F."/>
            <person name="Vautrin S."/>
            <person name="Crespi M."/>
            <person name="Mangin B."/>
            <person name="Burke J.M."/>
            <person name="Salse J."/>
            <person name="Munos S."/>
            <person name="Vincourt P."/>
            <person name="Rieseberg L.H."/>
            <person name="Langlade N.B."/>
        </authorList>
    </citation>
    <scope>NUCLEOTIDE SEQUENCE [LARGE SCALE GENOMIC DNA]</scope>
    <source>
        <strain evidence="2">cv. SF193</strain>
    </source>
</reference>
<dbReference type="Proteomes" id="UP000215914">
    <property type="component" value="Chromosome 11"/>
</dbReference>
<sequence length="75" mass="9107">MSRLCPTKFAWVLSWDFGTRHEIDKSIKFPLVVNTCPFLDAVKHDWWPSMVDYLPFMRIWKVTDMRLINQLSFNW</sequence>
<evidence type="ECO:0000313" key="1">
    <source>
        <dbReference type="EMBL" id="OTG07683.1"/>
    </source>
</evidence>
<dbReference type="AlphaFoldDB" id="A0A251TA93"/>
<dbReference type="InParanoid" id="A0A251TA93"/>
<accession>A0A251TA93</accession>
<proteinExistence type="predicted"/>
<gene>
    <name evidence="1" type="ORF">HannXRQ_Chr11g0333201</name>
</gene>
<protein>
    <submittedName>
        <fullName evidence="1">Uncharacterized protein</fullName>
    </submittedName>
</protein>
<name>A0A251TA93_HELAN</name>
<dbReference type="EMBL" id="CM007900">
    <property type="protein sequence ID" value="OTG07683.1"/>
    <property type="molecule type" value="Genomic_DNA"/>
</dbReference>
<organism evidence="1 2">
    <name type="scientific">Helianthus annuus</name>
    <name type="common">Common sunflower</name>
    <dbReference type="NCBI Taxonomy" id="4232"/>
    <lineage>
        <taxon>Eukaryota</taxon>
        <taxon>Viridiplantae</taxon>
        <taxon>Streptophyta</taxon>
        <taxon>Embryophyta</taxon>
        <taxon>Tracheophyta</taxon>
        <taxon>Spermatophyta</taxon>
        <taxon>Magnoliopsida</taxon>
        <taxon>eudicotyledons</taxon>
        <taxon>Gunneridae</taxon>
        <taxon>Pentapetalae</taxon>
        <taxon>asterids</taxon>
        <taxon>campanulids</taxon>
        <taxon>Asterales</taxon>
        <taxon>Asteraceae</taxon>
        <taxon>Asteroideae</taxon>
        <taxon>Heliantheae alliance</taxon>
        <taxon>Heliantheae</taxon>
        <taxon>Helianthus</taxon>
    </lineage>
</organism>